<dbReference type="OrthoDB" id="2423195at2759"/>
<evidence type="ECO:0000259" key="3">
    <source>
        <dbReference type="Pfam" id="PF25396"/>
    </source>
</evidence>
<feature type="compositionally biased region" description="Basic and acidic residues" evidence="1">
    <location>
        <begin position="665"/>
        <end position="682"/>
    </location>
</feature>
<dbReference type="EMBL" id="CAJPEV010003616">
    <property type="protein sequence ID" value="CAG0900159.1"/>
    <property type="molecule type" value="Genomic_DNA"/>
</dbReference>
<feature type="domain" description="DNA2/NAM7 helicase helicase" evidence="2">
    <location>
        <begin position="474"/>
        <end position="716"/>
    </location>
</feature>
<dbReference type="Pfam" id="PF25396">
    <property type="entry name" value="ZNFX1"/>
    <property type="match status" value="1"/>
</dbReference>
<dbReference type="InterPro" id="IPR027417">
    <property type="entry name" value="P-loop_NTPase"/>
</dbReference>
<dbReference type="Gene3D" id="3.40.50.300">
    <property type="entry name" value="P-loop containing nucleotide triphosphate hydrolases"/>
    <property type="match status" value="1"/>
</dbReference>
<dbReference type="PANTHER" id="PTHR10887">
    <property type="entry name" value="DNA2/NAM7 HELICASE FAMILY"/>
    <property type="match status" value="1"/>
</dbReference>
<dbReference type="AlphaFoldDB" id="A0A7R9ACG2"/>
<feature type="compositionally biased region" description="Basic residues" evidence="1">
    <location>
        <begin position="13"/>
        <end position="23"/>
    </location>
</feature>
<dbReference type="InterPro" id="IPR045055">
    <property type="entry name" value="DNA2/NAM7-like"/>
</dbReference>
<sequence>MSGQQGRTETSSRSRHMGARRGRATGTSKDIKQPYDIEYTQLLEIATKSSPLEAVMAVMDPNESFRRLLSNPETFQKSNWVVLIMGVFAKICCVDGCENMVNAALTMLLQSEFLEVCSSRVLLEFQCNPSKTEVGCQLLQQFFLILKALATKYQGVSAGSMMKAIHACNNYVLFLKARKYDVDGLESKSAELLASVQDANRTLVSPHAMKGMVEERLNRLHLESAPNNFREIPIIPTSGEILEGQLPFLRSNITKGAYMNVEHYLDVQFRLLREDFVAPLRNGINEYMLEGMRNKQFRHQDIRVYTGVTFHHMDHDFYGIHLIFKFDVSRFSRVKWDITKRFMTGSLLCFADLDFHHLTFGTISKRDPDELKKGLLTISPQSDMFDLDAWMQGEKIIIESSSAYFEVYRHVLRSLQQCDEENFPLTDYIVYGAMKDAPPKFLPAQYNFSFTRRRLGLVRLLAKAYWPPAEDFGLDESQLQAFQSALTQEFSVIQGPPGTGKTYIGLKVVETLLKNNLTQRAGPILVICFTNHALDQFLEGILSFTKKIVRIGGRSKSPHMEAYHIRKWEEKTRQMKSSVDDIVLAKMRRQHICDMNALNEQVKYYQKTLSLLQEGLGLVSPQTMKDMGIINGETHRVIRKFSDWLSGFEKVGLLQQECRRMQDGIQRDLTRRKSVAPREKPVRKPMQRRQHEKAEYEDEDEEIEDAQAFRMAQFVDDDDFDSIFPAEDSKPSHVTDTYLKVNFESLIENLQLDFQNAASELEHYLGIEDPSPQEESKIAYAEINYPKVRNKLELFENIHPLLKIDPRRIPPKPRILQQGNLDEQTLRRLSLSECLELVAFWHGQVFVWTRNELVKKSRTYLEFVDKLRDLQGIAQLYALKGAEVIGMTTSGAAKFQALLQNIGNKIGEFGWKADSHK</sequence>
<dbReference type="GO" id="GO:0004386">
    <property type="term" value="F:helicase activity"/>
    <property type="evidence" value="ECO:0007669"/>
    <property type="project" value="InterPro"/>
</dbReference>
<dbReference type="Proteomes" id="UP000677054">
    <property type="component" value="Unassembled WGS sequence"/>
</dbReference>
<evidence type="ECO:0008006" key="6">
    <source>
        <dbReference type="Google" id="ProtNLM"/>
    </source>
</evidence>
<feature type="region of interest" description="Disordered" evidence="1">
    <location>
        <begin position="665"/>
        <end position="702"/>
    </location>
</feature>
<dbReference type="GO" id="GO:0031380">
    <property type="term" value="C:nuclear RNA-directed RNA polymerase complex"/>
    <property type="evidence" value="ECO:0007669"/>
    <property type="project" value="TreeGrafter"/>
</dbReference>
<gene>
    <name evidence="4" type="ORF">DSTB1V02_LOCUS11297</name>
</gene>
<name>A0A7R9ACG2_9CRUS</name>
<dbReference type="SUPFAM" id="SSF52540">
    <property type="entry name" value="P-loop containing nucleoside triphosphate hydrolases"/>
    <property type="match status" value="1"/>
</dbReference>
<proteinExistence type="predicted"/>
<dbReference type="PANTHER" id="PTHR10887:SF341">
    <property type="entry name" value="NFX1-TYPE ZINC FINGER-CONTAINING PROTEIN 1"/>
    <property type="match status" value="1"/>
</dbReference>
<dbReference type="GO" id="GO:0031048">
    <property type="term" value="P:regulatory ncRNA-mediated heterochromatin formation"/>
    <property type="evidence" value="ECO:0007669"/>
    <property type="project" value="TreeGrafter"/>
</dbReference>
<dbReference type="InterPro" id="IPR041677">
    <property type="entry name" value="DNA2/NAM7_AAA_11"/>
</dbReference>
<protein>
    <recommendedName>
        <fullName evidence="6">NFX1-type zinc finger-containing protein 1</fullName>
    </recommendedName>
</protein>
<dbReference type="InterPro" id="IPR057373">
    <property type="entry name" value="ZNFX1"/>
</dbReference>
<reference evidence="4" key="1">
    <citation type="submission" date="2020-11" db="EMBL/GenBank/DDBJ databases">
        <authorList>
            <person name="Tran Van P."/>
        </authorList>
    </citation>
    <scope>NUCLEOTIDE SEQUENCE</scope>
</reference>
<dbReference type="EMBL" id="LR903133">
    <property type="protein sequence ID" value="CAD7251531.1"/>
    <property type="molecule type" value="Genomic_DNA"/>
</dbReference>
<keyword evidence="5" id="KW-1185">Reference proteome</keyword>
<feature type="domain" description="ZNFX1" evidence="3">
    <location>
        <begin position="298"/>
        <end position="401"/>
    </location>
</feature>
<organism evidence="4">
    <name type="scientific">Darwinula stevensoni</name>
    <dbReference type="NCBI Taxonomy" id="69355"/>
    <lineage>
        <taxon>Eukaryota</taxon>
        <taxon>Metazoa</taxon>
        <taxon>Ecdysozoa</taxon>
        <taxon>Arthropoda</taxon>
        <taxon>Crustacea</taxon>
        <taxon>Oligostraca</taxon>
        <taxon>Ostracoda</taxon>
        <taxon>Podocopa</taxon>
        <taxon>Podocopida</taxon>
        <taxon>Darwinulocopina</taxon>
        <taxon>Darwinuloidea</taxon>
        <taxon>Darwinulidae</taxon>
        <taxon>Darwinula</taxon>
    </lineage>
</organism>
<evidence type="ECO:0000256" key="1">
    <source>
        <dbReference type="SAM" id="MobiDB-lite"/>
    </source>
</evidence>
<dbReference type="Pfam" id="PF13086">
    <property type="entry name" value="AAA_11"/>
    <property type="match status" value="1"/>
</dbReference>
<evidence type="ECO:0000313" key="5">
    <source>
        <dbReference type="Proteomes" id="UP000677054"/>
    </source>
</evidence>
<evidence type="ECO:0000313" key="4">
    <source>
        <dbReference type="EMBL" id="CAD7251531.1"/>
    </source>
</evidence>
<evidence type="ECO:0000259" key="2">
    <source>
        <dbReference type="Pfam" id="PF13086"/>
    </source>
</evidence>
<feature type="compositionally biased region" description="Polar residues" evidence="1">
    <location>
        <begin position="1"/>
        <end position="11"/>
    </location>
</feature>
<feature type="region of interest" description="Disordered" evidence="1">
    <location>
        <begin position="1"/>
        <end position="27"/>
    </location>
</feature>
<accession>A0A7R9ACG2</accession>